<dbReference type="GO" id="GO:0016887">
    <property type="term" value="F:ATP hydrolysis activity"/>
    <property type="evidence" value="ECO:0007669"/>
    <property type="project" value="TreeGrafter"/>
</dbReference>
<dbReference type="Pfam" id="PF05157">
    <property type="entry name" value="MshEN"/>
    <property type="match status" value="1"/>
</dbReference>
<dbReference type="Gene3D" id="3.40.50.300">
    <property type="entry name" value="P-loop containing nucleotide triphosphate hydrolases"/>
    <property type="match status" value="1"/>
</dbReference>
<dbReference type="PANTHER" id="PTHR30258:SF2">
    <property type="entry name" value="COMG OPERON PROTEIN 1"/>
    <property type="match status" value="1"/>
</dbReference>
<dbReference type="InterPro" id="IPR007831">
    <property type="entry name" value="T2SS_GspE_N"/>
</dbReference>
<gene>
    <name evidence="6" type="ORF">dnl_26260</name>
</gene>
<feature type="domain" description="Bacterial type II secretion system protein E" evidence="4">
    <location>
        <begin position="190"/>
        <end position="572"/>
    </location>
</feature>
<dbReference type="GO" id="GO:0005886">
    <property type="term" value="C:plasma membrane"/>
    <property type="evidence" value="ECO:0007669"/>
    <property type="project" value="TreeGrafter"/>
</dbReference>
<evidence type="ECO:0000313" key="6">
    <source>
        <dbReference type="EMBL" id="QTA80327.1"/>
    </source>
</evidence>
<dbReference type="CDD" id="cd01129">
    <property type="entry name" value="PulE-GspE-like"/>
    <property type="match status" value="1"/>
</dbReference>
<keyword evidence="2" id="KW-0547">Nucleotide-binding</keyword>
<dbReference type="GO" id="GO:0005524">
    <property type="term" value="F:ATP binding"/>
    <property type="evidence" value="ECO:0007669"/>
    <property type="project" value="UniProtKB-KW"/>
</dbReference>
<keyword evidence="3" id="KW-0067">ATP-binding</keyword>
<dbReference type="Proteomes" id="UP000663720">
    <property type="component" value="Chromosome"/>
</dbReference>
<dbReference type="Pfam" id="PF00437">
    <property type="entry name" value="T2SSE"/>
    <property type="match status" value="1"/>
</dbReference>
<dbReference type="SUPFAM" id="SSF160246">
    <property type="entry name" value="EspE N-terminal domain-like"/>
    <property type="match status" value="1"/>
</dbReference>
<dbReference type="InterPro" id="IPR037257">
    <property type="entry name" value="T2SS_E_N_sf"/>
</dbReference>
<dbReference type="SUPFAM" id="SSF52540">
    <property type="entry name" value="P-loop containing nucleoside triphosphate hydrolases"/>
    <property type="match status" value="1"/>
</dbReference>
<evidence type="ECO:0000259" key="5">
    <source>
        <dbReference type="Pfam" id="PF05157"/>
    </source>
</evidence>
<evidence type="ECO:0000259" key="4">
    <source>
        <dbReference type="Pfam" id="PF00437"/>
    </source>
</evidence>
<evidence type="ECO:0000313" key="7">
    <source>
        <dbReference type="Proteomes" id="UP000663720"/>
    </source>
</evidence>
<dbReference type="PANTHER" id="PTHR30258">
    <property type="entry name" value="TYPE II SECRETION SYSTEM PROTEIN GSPE-RELATED"/>
    <property type="match status" value="1"/>
</dbReference>
<feature type="domain" description="Type II secretion system protein GspE N-terminal" evidence="5">
    <location>
        <begin position="71"/>
        <end position="150"/>
    </location>
</feature>
<dbReference type="RefSeq" id="WP_207691984.1">
    <property type="nucleotide sequence ID" value="NZ_CP061799.1"/>
</dbReference>
<keyword evidence="7" id="KW-1185">Reference proteome</keyword>
<evidence type="ECO:0000256" key="3">
    <source>
        <dbReference type="ARBA" id="ARBA00022840"/>
    </source>
</evidence>
<dbReference type="KEGG" id="dli:dnl_26260"/>
<comment type="similarity">
    <text evidence="1">Belongs to the GSP E family.</text>
</comment>
<dbReference type="Gene3D" id="3.30.300.160">
    <property type="entry name" value="Type II secretion system, protein E, N-terminal domain"/>
    <property type="match status" value="1"/>
</dbReference>
<name>A0A975B812_9BACT</name>
<protein>
    <submittedName>
        <fullName evidence="6">Type II secretion system protein</fullName>
    </submittedName>
</protein>
<dbReference type="Gene3D" id="3.30.450.90">
    <property type="match status" value="1"/>
</dbReference>
<dbReference type="InterPro" id="IPR001482">
    <property type="entry name" value="T2SS/T4SS_dom"/>
</dbReference>
<evidence type="ECO:0000256" key="2">
    <source>
        <dbReference type="ARBA" id="ARBA00022741"/>
    </source>
</evidence>
<accession>A0A975B812</accession>
<reference evidence="6" key="1">
    <citation type="journal article" date="2021" name="Microb. Physiol.">
        <title>Proteogenomic Insights into the Physiology of Marine, Sulfate-Reducing, Filamentous Desulfonema limicola and Desulfonema magnum.</title>
        <authorList>
            <person name="Schnaars V."/>
            <person name="Wohlbrand L."/>
            <person name="Scheve S."/>
            <person name="Hinrichs C."/>
            <person name="Reinhardt R."/>
            <person name="Rabus R."/>
        </authorList>
    </citation>
    <scope>NUCLEOTIDE SEQUENCE</scope>
    <source>
        <strain evidence="6">5ac10</strain>
    </source>
</reference>
<organism evidence="6 7">
    <name type="scientific">Desulfonema limicola</name>
    <dbReference type="NCBI Taxonomy" id="45656"/>
    <lineage>
        <taxon>Bacteria</taxon>
        <taxon>Pseudomonadati</taxon>
        <taxon>Thermodesulfobacteriota</taxon>
        <taxon>Desulfobacteria</taxon>
        <taxon>Desulfobacterales</taxon>
        <taxon>Desulfococcaceae</taxon>
        <taxon>Desulfonema</taxon>
    </lineage>
</organism>
<proteinExistence type="inferred from homology"/>
<sequence>MAEENLKHSRKKIAKKQRIGDILINAGLVNQDQMKEALQNQVISGKRIGTILVEMGFLSEENMVGALSKQLGFPSIDLKKISITDELLNILPKNFLVKNQVVPVEKDGDKVKIAMVNPLDRSTINDIEFMVGSAVYPLVVSSSAMQHFLKSRVAEDENMKIRDTVSADKIEVVEKEIVKIDLIRLKKAYESSPIIRIVNKFLGDAIKSGTTSIHIKPRQNDILVRYRIDGLLRNMTTLPAQAYPAILARLKSMARMDISVSLRSQNGGVRLKIDERFFDLRLSTLPTLHGEKVVIRIMEKNQKMRSLENLGMHPKDLSNYYSLISRPRNIILIAGPTGCGASTTLYTTLRYLRSEETNIVTIEDPVEYEIPGINQVQVNPDENISFGSGLRSILNQDPDIIMVSEIRDPETAHLIFKSSLRGHMILSAIYTNNAVSALTHLMNFGIQYNMAATAIEGVVAQRLVRRNCPHCLEKYIPEPRVMVGLNIDVMEVSKMRFYHGRGCRQCSGTGYSGQIGIFEILNIDHTIKDLILKQASAREIYIAARNKGMTTMEENGLYLALNKITTLEEILRVVPHEDIETRRKGAWEKQIISMFDDAIYIL</sequence>
<dbReference type="InterPro" id="IPR027417">
    <property type="entry name" value="P-loop_NTPase"/>
</dbReference>
<evidence type="ECO:0000256" key="1">
    <source>
        <dbReference type="ARBA" id="ARBA00006611"/>
    </source>
</evidence>
<dbReference type="EMBL" id="CP061799">
    <property type="protein sequence ID" value="QTA80327.1"/>
    <property type="molecule type" value="Genomic_DNA"/>
</dbReference>
<dbReference type="AlphaFoldDB" id="A0A975B812"/>